<feature type="chain" id="PRO_5009518302" evidence="1">
    <location>
        <begin position="27"/>
        <end position="307"/>
    </location>
</feature>
<dbReference type="AlphaFoldDB" id="A0A1F5EAZ7"/>
<dbReference type="Proteomes" id="UP000177481">
    <property type="component" value="Unassembled WGS sequence"/>
</dbReference>
<keyword evidence="1" id="KW-0732">Signal</keyword>
<protein>
    <submittedName>
        <fullName evidence="2">Uncharacterized protein</fullName>
    </submittedName>
</protein>
<accession>A0A1F5EAZ7</accession>
<sequence>MYKSIAIALCAVAMLLVFVSSTNKVAKDNKGVITGKVGYKESEHVSPEDVGGKNPKDSLWDLTDEDLKGSADYQKAVQSAGTSQSDPATSSRATAAAVARMEGIWGRSSMVVMANGNALANQHYNYFVFYTDGTFTFEGNVLGEYKTEQGIYEVSGNDLGLTYQYVWENGQRLKASHTATQYFKVGVDESGFESFDLGLVFHYCKGLVWDYVSECYRDGKGNRMVDANSVNRAPKPTPRSAYQEACMQRMIGILKALATYRDARGDWPETLAEVSDHPRCTRTGKAYVYTGGMSPFTLRCDGCNQQL</sequence>
<comment type="caution">
    <text evidence="2">The sequence shown here is derived from an EMBL/GenBank/DDBJ whole genome shotgun (WGS) entry which is preliminary data.</text>
</comment>
<name>A0A1F5EAZ7_9BACT</name>
<evidence type="ECO:0000313" key="3">
    <source>
        <dbReference type="Proteomes" id="UP000177481"/>
    </source>
</evidence>
<reference evidence="2 3" key="1">
    <citation type="journal article" date="2016" name="Nat. Commun.">
        <title>Thousands of microbial genomes shed light on interconnected biogeochemical processes in an aquifer system.</title>
        <authorList>
            <person name="Anantharaman K."/>
            <person name="Brown C.T."/>
            <person name="Hug L.A."/>
            <person name="Sharon I."/>
            <person name="Castelle C.J."/>
            <person name="Probst A.J."/>
            <person name="Thomas B.C."/>
            <person name="Singh A."/>
            <person name="Wilkins M.J."/>
            <person name="Karaoz U."/>
            <person name="Brodie E.L."/>
            <person name="Williams K.H."/>
            <person name="Hubbard S.S."/>
            <person name="Banfield J.F."/>
        </authorList>
    </citation>
    <scope>NUCLEOTIDE SEQUENCE [LARGE SCALE GENOMIC DNA]</scope>
</reference>
<evidence type="ECO:0000313" key="2">
    <source>
        <dbReference type="EMBL" id="OGD64511.1"/>
    </source>
</evidence>
<dbReference type="EMBL" id="MEZX01000002">
    <property type="protein sequence ID" value="OGD64511.1"/>
    <property type="molecule type" value="Genomic_DNA"/>
</dbReference>
<gene>
    <name evidence="2" type="ORF">A3A71_00420</name>
</gene>
<proteinExistence type="predicted"/>
<feature type="signal peptide" evidence="1">
    <location>
        <begin position="1"/>
        <end position="26"/>
    </location>
</feature>
<organism evidence="2 3">
    <name type="scientific">Candidatus Berkelbacteria bacterium RIFCSPLOWO2_01_FULL_50_28</name>
    <dbReference type="NCBI Taxonomy" id="1797471"/>
    <lineage>
        <taxon>Bacteria</taxon>
        <taxon>Candidatus Berkelbacteria</taxon>
    </lineage>
</organism>
<evidence type="ECO:0000256" key="1">
    <source>
        <dbReference type="SAM" id="SignalP"/>
    </source>
</evidence>